<accession>A0ABT0L5X0</accession>
<dbReference type="SUPFAM" id="SSF53850">
    <property type="entry name" value="Periplasmic binding protein-like II"/>
    <property type="match status" value="1"/>
</dbReference>
<proteinExistence type="inferred from homology"/>
<reference evidence="6 7" key="1">
    <citation type="submission" date="2022-01" db="EMBL/GenBank/DDBJ databases">
        <title>Whole genome-based taxonomy of the Shewanellaceae.</title>
        <authorList>
            <person name="Martin-Rodriguez A.J."/>
        </authorList>
    </citation>
    <scope>NUCLEOTIDE SEQUENCE [LARGE SCALE GENOMIC DNA]</scope>
    <source>
        <strain evidence="6 7">DSM 17177</strain>
    </source>
</reference>
<dbReference type="PANTHER" id="PTHR30118">
    <property type="entry name" value="HTH-TYPE TRANSCRIPTIONAL REGULATOR LEUO-RELATED"/>
    <property type="match status" value="1"/>
</dbReference>
<evidence type="ECO:0000256" key="2">
    <source>
        <dbReference type="ARBA" id="ARBA00023015"/>
    </source>
</evidence>
<feature type="domain" description="HTH lysR-type" evidence="5">
    <location>
        <begin position="7"/>
        <end position="64"/>
    </location>
</feature>
<organism evidence="6 7">
    <name type="scientific">Shewanella surugensis</name>
    <dbReference type="NCBI Taxonomy" id="212020"/>
    <lineage>
        <taxon>Bacteria</taxon>
        <taxon>Pseudomonadati</taxon>
        <taxon>Pseudomonadota</taxon>
        <taxon>Gammaproteobacteria</taxon>
        <taxon>Alteromonadales</taxon>
        <taxon>Shewanellaceae</taxon>
        <taxon>Shewanella</taxon>
    </lineage>
</organism>
<comment type="similarity">
    <text evidence="1">Belongs to the LysR transcriptional regulatory family.</text>
</comment>
<comment type="caution">
    <text evidence="6">The sequence shown here is derived from an EMBL/GenBank/DDBJ whole genome shotgun (WGS) entry which is preliminary data.</text>
</comment>
<gene>
    <name evidence="6" type="ORF">L2764_00320</name>
</gene>
<keyword evidence="2" id="KW-0805">Transcription regulation</keyword>
<evidence type="ECO:0000313" key="7">
    <source>
        <dbReference type="Proteomes" id="UP001203423"/>
    </source>
</evidence>
<dbReference type="PROSITE" id="PS50931">
    <property type="entry name" value="HTH_LYSR"/>
    <property type="match status" value="1"/>
</dbReference>
<keyword evidence="4" id="KW-0804">Transcription</keyword>
<dbReference type="InterPro" id="IPR036388">
    <property type="entry name" value="WH-like_DNA-bd_sf"/>
</dbReference>
<dbReference type="Pfam" id="PF00126">
    <property type="entry name" value="HTH_1"/>
    <property type="match status" value="1"/>
</dbReference>
<name>A0ABT0L5X0_9GAMM</name>
<dbReference type="Gene3D" id="1.10.10.10">
    <property type="entry name" value="Winged helix-like DNA-binding domain superfamily/Winged helix DNA-binding domain"/>
    <property type="match status" value="1"/>
</dbReference>
<dbReference type="SUPFAM" id="SSF46785">
    <property type="entry name" value="Winged helix' DNA-binding domain"/>
    <property type="match status" value="1"/>
</dbReference>
<dbReference type="Proteomes" id="UP001203423">
    <property type="component" value="Unassembled WGS sequence"/>
</dbReference>
<dbReference type="Gene3D" id="3.40.190.10">
    <property type="entry name" value="Periplasmic binding protein-like II"/>
    <property type="match status" value="2"/>
</dbReference>
<evidence type="ECO:0000313" key="6">
    <source>
        <dbReference type="EMBL" id="MCL1122964.1"/>
    </source>
</evidence>
<evidence type="ECO:0000259" key="5">
    <source>
        <dbReference type="PROSITE" id="PS50931"/>
    </source>
</evidence>
<dbReference type="RefSeq" id="WP_248938242.1">
    <property type="nucleotide sequence ID" value="NZ_JAKIKS010000001.1"/>
</dbReference>
<dbReference type="PANTHER" id="PTHR30118:SF15">
    <property type="entry name" value="TRANSCRIPTIONAL REGULATORY PROTEIN"/>
    <property type="match status" value="1"/>
</dbReference>
<dbReference type="EMBL" id="JAKIKS010000001">
    <property type="protein sequence ID" value="MCL1122964.1"/>
    <property type="molecule type" value="Genomic_DNA"/>
</dbReference>
<evidence type="ECO:0000256" key="3">
    <source>
        <dbReference type="ARBA" id="ARBA00023125"/>
    </source>
</evidence>
<dbReference type="Pfam" id="PF03466">
    <property type="entry name" value="LysR_substrate"/>
    <property type="match status" value="1"/>
</dbReference>
<keyword evidence="3" id="KW-0238">DNA-binding</keyword>
<keyword evidence="7" id="KW-1185">Reference proteome</keyword>
<protein>
    <submittedName>
        <fullName evidence="6">LysR family transcriptional regulator</fullName>
    </submittedName>
</protein>
<dbReference type="InterPro" id="IPR050389">
    <property type="entry name" value="LysR-type_TF"/>
</dbReference>
<evidence type="ECO:0000256" key="4">
    <source>
        <dbReference type="ARBA" id="ARBA00023163"/>
    </source>
</evidence>
<dbReference type="InterPro" id="IPR000847">
    <property type="entry name" value="LysR_HTH_N"/>
</dbReference>
<dbReference type="InterPro" id="IPR005119">
    <property type="entry name" value="LysR_subst-bd"/>
</dbReference>
<evidence type="ECO:0000256" key="1">
    <source>
        <dbReference type="ARBA" id="ARBA00009437"/>
    </source>
</evidence>
<dbReference type="InterPro" id="IPR036390">
    <property type="entry name" value="WH_DNA-bd_sf"/>
</dbReference>
<sequence>MSGINRLELKQLRLLEALLVQKNVSKVAAKMGLTQQAVSEQLKKMRDIFNDELFIRSSYGVIPTVKAEALAEPIQQILSQVEALFEQAIFDASKLDQVFTISSSDYAMLVILPDLLSHIALLAPRLKIIVREFESDNLEALMASGAIDLALTFPEFIPNNLLSETLFTERHVCVCASNSTLANKTLSLKQLALLPQIIVSPSRANLKGSHDLWFSKRGLKRNIVMSLPSFSAVLACVGATDRVAFIPARLLPNEQVSVIHLEENPPSFEVIQAWHQRSKRDPVLKWMLAKMREAIEAH</sequence>